<protein>
    <submittedName>
        <fullName evidence="2">Phosphoribosyltransferase</fullName>
    </submittedName>
</protein>
<dbReference type="SUPFAM" id="SSF53271">
    <property type="entry name" value="PRTase-like"/>
    <property type="match status" value="1"/>
</dbReference>
<dbReference type="Proteomes" id="UP000192610">
    <property type="component" value="Unassembled WGS sequence"/>
</dbReference>
<sequence length="165" mass="18783">MSRNYILDKETVARKLQRMAYEIVENNLDEKEIILAGIRENGSVIARNIEQLLHSINSNIKIWNIEITLDKKAPHDIKLSGETDFTDKVIIVVDDVANSGRTMLWAIKPFLAYLPKKIQTLALVERTHKTYPVNTDYVGLSVATTLQEHIFVEVDGEIVKGAYME</sequence>
<dbReference type="AlphaFoldDB" id="A0A1V9E4Q8"/>
<gene>
    <name evidence="2" type="ORF">A4H97_15755</name>
</gene>
<dbReference type="GO" id="GO:0016757">
    <property type="term" value="F:glycosyltransferase activity"/>
    <property type="evidence" value="ECO:0007669"/>
    <property type="project" value="UniProtKB-KW"/>
</dbReference>
<dbReference type="CDD" id="cd06223">
    <property type="entry name" value="PRTases_typeI"/>
    <property type="match status" value="1"/>
</dbReference>
<dbReference type="RefSeq" id="WP_081204033.1">
    <property type="nucleotide sequence ID" value="NZ_FOCZ01000007.1"/>
</dbReference>
<keyword evidence="2" id="KW-0808">Transferase</keyword>
<evidence type="ECO:0000313" key="2">
    <source>
        <dbReference type="EMBL" id="OQP41051.1"/>
    </source>
</evidence>
<dbReference type="PANTHER" id="PTHR11608">
    <property type="entry name" value="BIFUNCTIONAL PROTEIN PYRR"/>
    <property type="match status" value="1"/>
</dbReference>
<dbReference type="InterPro" id="IPR029057">
    <property type="entry name" value="PRTase-like"/>
</dbReference>
<comment type="caution">
    <text evidence="2">The sequence shown here is derived from an EMBL/GenBank/DDBJ whole genome shotgun (WGS) entry which is preliminary data.</text>
</comment>
<keyword evidence="3" id="KW-1185">Reference proteome</keyword>
<feature type="domain" description="Phosphoribosyltransferase" evidence="1">
    <location>
        <begin position="6"/>
        <end position="142"/>
    </location>
</feature>
<dbReference type="Pfam" id="PF00156">
    <property type="entry name" value="Pribosyltran"/>
    <property type="match status" value="1"/>
</dbReference>
<dbReference type="PANTHER" id="PTHR11608:SF0">
    <property type="entry name" value="BIFUNCTIONAL PROTEIN PYRR"/>
    <property type="match status" value="1"/>
</dbReference>
<organism evidence="2 3">
    <name type="scientific">Niastella yeongjuensis</name>
    <dbReference type="NCBI Taxonomy" id="354355"/>
    <lineage>
        <taxon>Bacteria</taxon>
        <taxon>Pseudomonadati</taxon>
        <taxon>Bacteroidota</taxon>
        <taxon>Chitinophagia</taxon>
        <taxon>Chitinophagales</taxon>
        <taxon>Chitinophagaceae</taxon>
        <taxon>Niastella</taxon>
    </lineage>
</organism>
<evidence type="ECO:0000313" key="3">
    <source>
        <dbReference type="Proteomes" id="UP000192610"/>
    </source>
</evidence>
<evidence type="ECO:0000259" key="1">
    <source>
        <dbReference type="Pfam" id="PF00156"/>
    </source>
</evidence>
<dbReference type="Gene3D" id="3.40.50.2020">
    <property type="match status" value="1"/>
</dbReference>
<dbReference type="EMBL" id="LVXG01000067">
    <property type="protein sequence ID" value="OQP41051.1"/>
    <property type="molecule type" value="Genomic_DNA"/>
</dbReference>
<reference evidence="3" key="1">
    <citation type="submission" date="2016-04" db="EMBL/GenBank/DDBJ databases">
        <authorList>
            <person name="Chen L."/>
            <person name="Zhuang W."/>
            <person name="Wang G."/>
        </authorList>
    </citation>
    <scope>NUCLEOTIDE SEQUENCE [LARGE SCALE GENOMIC DNA]</scope>
    <source>
        <strain evidence="3">17621</strain>
    </source>
</reference>
<dbReference type="OrthoDB" id="664757at2"/>
<accession>A0A1V9E4Q8</accession>
<dbReference type="STRING" id="354355.SAMN05660816_03900"/>
<dbReference type="InterPro" id="IPR050137">
    <property type="entry name" value="PyrR_bifunctional"/>
</dbReference>
<proteinExistence type="predicted"/>
<name>A0A1V9E4Q8_9BACT</name>
<dbReference type="InterPro" id="IPR000836">
    <property type="entry name" value="PRTase_dom"/>
</dbReference>
<keyword evidence="2" id="KW-0328">Glycosyltransferase</keyword>